<feature type="domain" description="Fe2OG dioxygenase" evidence="6">
    <location>
        <begin position="115"/>
        <end position="215"/>
    </location>
</feature>
<dbReference type="Gene3D" id="2.60.120.590">
    <property type="entry name" value="Alpha-ketoglutarate-dependent dioxygenase AlkB-like"/>
    <property type="match status" value="1"/>
</dbReference>
<keyword evidence="2" id="KW-0223">Dioxygenase</keyword>
<dbReference type="OrthoDB" id="9796932at2"/>
<dbReference type="HOGENOM" id="CLU_039677_1_1_6"/>
<dbReference type="EMBL" id="CP003350">
    <property type="protein sequence ID" value="AFC86565.1"/>
    <property type="molecule type" value="Genomic_DNA"/>
</dbReference>
<keyword evidence="1 5" id="KW-0479">Metal-binding</keyword>
<evidence type="ECO:0000256" key="2">
    <source>
        <dbReference type="ARBA" id="ARBA00022964"/>
    </source>
</evidence>
<dbReference type="AlphaFoldDB" id="H8L489"/>
<keyword evidence="4 5" id="KW-0408">Iron</keyword>
<organism evidence="7 8">
    <name type="scientific">Frateuria aurantia (strain ATCC 33424 / DSM 6220 / KCTC 2777 / LMG 1558 / NBRC 3245 / NCIMB 13370)</name>
    <name type="common">Acetobacter aurantius</name>
    <dbReference type="NCBI Taxonomy" id="767434"/>
    <lineage>
        <taxon>Bacteria</taxon>
        <taxon>Pseudomonadati</taxon>
        <taxon>Pseudomonadota</taxon>
        <taxon>Gammaproteobacteria</taxon>
        <taxon>Lysobacterales</taxon>
        <taxon>Rhodanobacteraceae</taxon>
        <taxon>Frateuria</taxon>
    </lineage>
</organism>
<dbReference type="InterPro" id="IPR037151">
    <property type="entry name" value="AlkB-like_sf"/>
</dbReference>
<protein>
    <submittedName>
        <fullName evidence="7">Alkylated DNA repair protein</fullName>
    </submittedName>
</protein>
<dbReference type="KEGG" id="fau:Fraau_2183"/>
<dbReference type="Pfam" id="PF13532">
    <property type="entry name" value="2OG-FeII_Oxy_2"/>
    <property type="match status" value="1"/>
</dbReference>
<sequence length="215" mass="23590">MSLDLFTATHADAGEQIGAGTWLFRQRALPEVAALAGGLRLILAQAPWRHLITPGGHRMAVAMTNCGTLGWHSDEAGYRYQPVDPLSGHPWPAMPPAFAELARQAAALAGYPDFHPDACLINRYRPGAGLSLHQDRNEQDHGQPVVSVSLGMEARFLWGGLQRGQTALKLPLYHGDILVWGGPDRLRFHGIAPLQGPPHPEWGLKRINLTFRRAR</sequence>
<evidence type="ECO:0000256" key="1">
    <source>
        <dbReference type="ARBA" id="ARBA00022723"/>
    </source>
</evidence>
<proteinExistence type="predicted"/>
<name>H8L489_FRAAD</name>
<evidence type="ECO:0000256" key="4">
    <source>
        <dbReference type="ARBA" id="ARBA00023004"/>
    </source>
</evidence>
<dbReference type="eggNOG" id="COG3145">
    <property type="taxonomic scope" value="Bacteria"/>
</dbReference>
<dbReference type="PROSITE" id="PS51471">
    <property type="entry name" value="FE2OG_OXY"/>
    <property type="match status" value="1"/>
</dbReference>
<dbReference type="Proteomes" id="UP000005234">
    <property type="component" value="Chromosome"/>
</dbReference>
<evidence type="ECO:0000313" key="8">
    <source>
        <dbReference type="Proteomes" id="UP000005234"/>
    </source>
</evidence>
<dbReference type="GO" id="GO:0035513">
    <property type="term" value="P:oxidative RNA demethylation"/>
    <property type="evidence" value="ECO:0007669"/>
    <property type="project" value="TreeGrafter"/>
</dbReference>
<dbReference type="InterPro" id="IPR027450">
    <property type="entry name" value="AlkB-like"/>
</dbReference>
<keyword evidence="3" id="KW-0560">Oxidoreductase</keyword>
<dbReference type="PANTHER" id="PTHR16557:SF2">
    <property type="entry name" value="NUCLEIC ACID DIOXYGENASE ALKBH1"/>
    <property type="match status" value="1"/>
</dbReference>
<dbReference type="PANTHER" id="PTHR16557">
    <property type="entry name" value="ALKYLATED DNA REPAIR PROTEIN ALKB-RELATED"/>
    <property type="match status" value="1"/>
</dbReference>
<feature type="binding site" evidence="5">
    <location>
        <position position="189"/>
    </location>
    <ligand>
        <name>Fe cation</name>
        <dbReference type="ChEBI" id="CHEBI:24875"/>
        <note>catalytic</note>
    </ligand>
</feature>
<reference evidence="7" key="1">
    <citation type="submission" date="2012-02" db="EMBL/GenBank/DDBJ databases">
        <title>The complete genome of Frateuria aurantia DSM 6220.</title>
        <authorList>
            <consortium name="US DOE Joint Genome Institute (JGI-PGF)"/>
            <person name="Lucas S."/>
            <person name="Copeland A."/>
            <person name="Lapidus A."/>
            <person name="Glavina del Rio T."/>
            <person name="Dalin E."/>
            <person name="Tice H."/>
            <person name="Bruce D."/>
            <person name="Goodwin L."/>
            <person name="Pitluck S."/>
            <person name="Peters L."/>
            <person name="Ovchinnikova G."/>
            <person name="Teshima H."/>
            <person name="Kyrpides N."/>
            <person name="Mavromatis K."/>
            <person name="Ivanova N."/>
            <person name="Brettin T."/>
            <person name="Detter J.C."/>
            <person name="Han C."/>
            <person name="Larimer F."/>
            <person name="Land M."/>
            <person name="Hauser L."/>
            <person name="Markowitz V."/>
            <person name="Cheng J.-F."/>
            <person name="Hugenholtz P."/>
            <person name="Woyke T."/>
            <person name="Wu D."/>
            <person name="Brambilla E."/>
            <person name="Klenk H.-P."/>
            <person name="Eisen J.A."/>
        </authorList>
    </citation>
    <scope>NUCLEOTIDE SEQUENCE</scope>
    <source>
        <strain evidence="7">DSM 6220</strain>
    </source>
</reference>
<keyword evidence="8" id="KW-1185">Reference proteome</keyword>
<dbReference type="RefSeq" id="WP_014403568.1">
    <property type="nucleotide sequence ID" value="NC_017033.1"/>
</dbReference>
<feature type="binding site" evidence="5">
    <location>
        <position position="133"/>
    </location>
    <ligand>
        <name>Fe cation</name>
        <dbReference type="ChEBI" id="CHEBI:24875"/>
        <note>catalytic</note>
    </ligand>
</feature>
<evidence type="ECO:0000256" key="5">
    <source>
        <dbReference type="PIRSR" id="PIRSR604574-2"/>
    </source>
</evidence>
<evidence type="ECO:0000259" key="6">
    <source>
        <dbReference type="PROSITE" id="PS51471"/>
    </source>
</evidence>
<dbReference type="SUPFAM" id="SSF51197">
    <property type="entry name" value="Clavaminate synthase-like"/>
    <property type="match status" value="1"/>
</dbReference>
<dbReference type="GO" id="GO:0008198">
    <property type="term" value="F:ferrous iron binding"/>
    <property type="evidence" value="ECO:0007669"/>
    <property type="project" value="TreeGrafter"/>
</dbReference>
<gene>
    <name evidence="7" type="ordered locus">Fraau_2183</name>
</gene>
<dbReference type="InterPro" id="IPR004574">
    <property type="entry name" value="Alkb"/>
</dbReference>
<evidence type="ECO:0000256" key="3">
    <source>
        <dbReference type="ARBA" id="ARBA00023002"/>
    </source>
</evidence>
<comment type="cofactor">
    <cofactor evidence="5">
        <name>Fe(2+)</name>
        <dbReference type="ChEBI" id="CHEBI:29033"/>
    </cofactor>
    <text evidence="5">Binds 1 Fe(2+) ion per subunit.</text>
</comment>
<dbReference type="GO" id="GO:0035516">
    <property type="term" value="F:broad specificity oxidative DNA demethylase activity"/>
    <property type="evidence" value="ECO:0007669"/>
    <property type="project" value="TreeGrafter"/>
</dbReference>
<accession>H8L489</accession>
<dbReference type="GO" id="GO:0035515">
    <property type="term" value="F:oxidative RNA demethylase activity"/>
    <property type="evidence" value="ECO:0007669"/>
    <property type="project" value="TreeGrafter"/>
</dbReference>
<dbReference type="STRING" id="767434.Fraau_2183"/>
<evidence type="ECO:0000313" key="7">
    <source>
        <dbReference type="EMBL" id="AFC86565.1"/>
    </source>
</evidence>
<feature type="binding site" evidence="5">
    <location>
        <position position="135"/>
    </location>
    <ligand>
        <name>Fe cation</name>
        <dbReference type="ChEBI" id="CHEBI:24875"/>
        <note>catalytic</note>
    </ligand>
</feature>
<dbReference type="GO" id="GO:0005737">
    <property type="term" value="C:cytoplasm"/>
    <property type="evidence" value="ECO:0007669"/>
    <property type="project" value="TreeGrafter"/>
</dbReference>
<dbReference type="InterPro" id="IPR005123">
    <property type="entry name" value="Oxoglu/Fe-dep_dioxygenase_dom"/>
</dbReference>
<dbReference type="NCBIfam" id="NF011930">
    <property type="entry name" value="PRK15401.1"/>
    <property type="match status" value="1"/>
</dbReference>